<dbReference type="PANTHER" id="PTHR43784">
    <property type="entry name" value="GDSL-LIKE LIPASE/ACYLHYDROLASE, PUTATIVE (AFU_ORTHOLOGUE AFUA_2G00820)-RELATED"/>
    <property type="match status" value="1"/>
</dbReference>
<dbReference type="InterPro" id="IPR013830">
    <property type="entry name" value="SGNH_hydro"/>
</dbReference>
<dbReference type="Gene3D" id="3.40.50.1110">
    <property type="entry name" value="SGNH hydrolase"/>
    <property type="match status" value="1"/>
</dbReference>
<proteinExistence type="predicted"/>
<dbReference type="CDD" id="cd01830">
    <property type="entry name" value="XynE_like"/>
    <property type="match status" value="1"/>
</dbReference>
<sequence>MPQLTEYYNVPNPPFNGSNSIFTNSTIRQTLHTSIPAESYMRIRISNAFGVNDLPITQVAVAWPLDGAAGSPQIVPGSSVPLTLSGNTSIIIPDGAQVVSDPIYYPLEAQSMVTVTLYITSHPGSRTNTWYSLGNYVDALNLTDPSTQYEAHWFFLSAIEAWSPLTTSGWVIVGDSVTDGRGSDTDENNRWPDLVLAKMREDPFTAGIAVHNHAAGGNRILYDGLDPNALGRIDRDVLVQSGIKYAMIFEGVNDIGTAATDVYSQQVVGNRLIQAFEQIVTRVHTFGIPIFAATITPFGAPNSTIQPYADPQREITRQRVNAWIRDSGRFDAVIDFDAIVRDPNNVTELNPAYNSGDYLHPNVAGYTAIADAFPIDLFERFAFGVHSFQ</sequence>
<evidence type="ECO:0000259" key="1">
    <source>
        <dbReference type="Pfam" id="PF13472"/>
    </source>
</evidence>
<dbReference type="PANTHER" id="PTHR43784:SF3">
    <property type="entry name" value="GDSL FAMILY LIPASE"/>
    <property type="match status" value="1"/>
</dbReference>
<dbReference type="STRING" id="34475.A0A4Y9YZ17"/>
<dbReference type="InterPro" id="IPR036514">
    <property type="entry name" value="SGNH_hydro_sf"/>
</dbReference>
<feature type="domain" description="SGNH hydrolase-type esterase" evidence="1">
    <location>
        <begin position="173"/>
        <end position="367"/>
    </location>
</feature>
<dbReference type="AlphaFoldDB" id="A0A4Y9YZ17"/>
<organism evidence="2 3">
    <name type="scientific">Rhodofomes roseus</name>
    <dbReference type="NCBI Taxonomy" id="34475"/>
    <lineage>
        <taxon>Eukaryota</taxon>
        <taxon>Fungi</taxon>
        <taxon>Dikarya</taxon>
        <taxon>Basidiomycota</taxon>
        <taxon>Agaricomycotina</taxon>
        <taxon>Agaricomycetes</taxon>
        <taxon>Polyporales</taxon>
        <taxon>Rhodofomes</taxon>
    </lineage>
</organism>
<dbReference type="InterPro" id="IPR053140">
    <property type="entry name" value="GDSL_Rv0518-like"/>
</dbReference>
<protein>
    <recommendedName>
        <fullName evidence="1">SGNH hydrolase-type esterase domain-containing protein</fullName>
    </recommendedName>
</protein>
<accession>A0A4Y9YZ17</accession>
<reference evidence="2 3" key="1">
    <citation type="submission" date="2019-01" db="EMBL/GenBank/DDBJ databases">
        <title>Genome sequencing of the rare red list fungi Fomitopsis rosea.</title>
        <authorList>
            <person name="Buettner E."/>
            <person name="Kellner H."/>
        </authorList>
    </citation>
    <scope>NUCLEOTIDE SEQUENCE [LARGE SCALE GENOMIC DNA]</scope>
    <source>
        <strain evidence="2 3">DSM 105464</strain>
    </source>
</reference>
<dbReference type="EMBL" id="SEKV01000049">
    <property type="protein sequence ID" value="TFY67615.1"/>
    <property type="molecule type" value="Genomic_DNA"/>
</dbReference>
<evidence type="ECO:0000313" key="3">
    <source>
        <dbReference type="Proteomes" id="UP000298390"/>
    </source>
</evidence>
<dbReference type="SUPFAM" id="SSF52266">
    <property type="entry name" value="SGNH hydrolase"/>
    <property type="match status" value="1"/>
</dbReference>
<dbReference type="Proteomes" id="UP000298390">
    <property type="component" value="Unassembled WGS sequence"/>
</dbReference>
<comment type="caution">
    <text evidence="2">The sequence shown here is derived from an EMBL/GenBank/DDBJ whole genome shotgun (WGS) entry which is preliminary data.</text>
</comment>
<gene>
    <name evidence="2" type="ORF">EVJ58_g1525</name>
</gene>
<name>A0A4Y9YZ17_9APHY</name>
<dbReference type="Pfam" id="PF13472">
    <property type="entry name" value="Lipase_GDSL_2"/>
    <property type="match status" value="1"/>
</dbReference>
<evidence type="ECO:0000313" key="2">
    <source>
        <dbReference type="EMBL" id="TFY67615.1"/>
    </source>
</evidence>